<organism evidence="2 3">
    <name type="scientific">Jannaschia helgolandensis</name>
    <dbReference type="NCBI Taxonomy" id="188906"/>
    <lineage>
        <taxon>Bacteria</taxon>
        <taxon>Pseudomonadati</taxon>
        <taxon>Pseudomonadota</taxon>
        <taxon>Alphaproteobacteria</taxon>
        <taxon>Rhodobacterales</taxon>
        <taxon>Roseobacteraceae</taxon>
        <taxon>Jannaschia</taxon>
    </lineage>
</organism>
<dbReference type="EMBL" id="FNZQ01000003">
    <property type="protein sequence ID" value="SEL08058.1"/>
    <property type="molecule type" value="Genomic_DNA"/>
</dbReference>
<gene>
    <name evidence="2" type="ORF">SAMN04488526_1850</name>
</gene>
<sequence>MRTNVAHFRKFLRNSRGAVTVDYVVLAAAVTAVGLYSTDIIGVGMRSLAGTVDEELSGTSTDTVVGLQYASGFDNGSEGWSGATAQEMNGIGNVLGPIENTSGLPGVSRDFAIDPNATEASFAFDLYAMDDFDGDTGTVFIDGQAVGSVTVDQGVPTFTAASDLAERGIIIRYTEIDKAVNLGGNPDRVDAMSNISITVKNLQENPRENINFGFGSDASAGANNEYFAIDNFTATGLADY</sequence>
<evidence type="ECO:0000256" key="1">
    <source>
        <dbReference type="SAM" id="Phobius"/>
    </source>
</evidence>
<feature type="transmembrane region" description="Helical" evidence="1">
    <location>
        <begin position="21"/>
        <end position="38"/>
    </location>
</feature>
<evidence type="ECO:0008006" key="4">
    <source>
        <dbReference type="Google" id="ProtNLM"/>
    </source>
</evidence>
<keyword evidence="1" id="KW-0472">Membrane</keyword>
<proteinExistence type="predicted"/>
<dbReference type="RefSeq" id="WP_092762089.1">
    <property type="nucleotide sequence ID" value="NZ_FNZQ01000003.1"/>
</dbReference>
<protein>
    <recommendedName>
        <fullName evidence="4">Flp pilus assembly protein, pilin Flp</fullName>
    </recommendedName>
</protein>
<evidence type="ECO:0000313" key="3">
    <source>
        <dbReference type="Proteomes" id="UP000199283"/>
    </source>
</evidence>
<keyword evidence="3" id="KW-1185">Reference proteome</keyword>
<dbReference type="OrthoDB" id="7658074at2"/>
<keyword evidence="1" id="KW-1133">Transmembrane helix</keyword>
<keyword evidence="1" id="KW-0812">Transmembrane</keyword>
<evidence type="ECO:0000313" key="2">
    <source>
        <dbReference type="EMBL" id="SEL08058.1"/>
    </source>
</evidence>
<dbReference type="STRING" id="188906.SAMN04488526_1850"/>
<dbReference type="Proteomes" id="UP000199283">
    <property type="component" value="Unassembled WGS sequence"/>
</dbReference>
<dbReference type="AlphaFoldDB" id="A0A1H7MAY4"/>
<accession>A0A1H7MAY4</accession>
<reference evidence="2 3" key="1">
    <citation type="submission" date="2016-10" db="EMBL/GenBank/DDBJ databases">
        <authorList>
            <person name="de Groot N.N."/>
        </authorList>
    </citation>
    <scope>NUCLEOTIDE SEQUENCE [LARGE SCALE GENOMIC DNA]</scope>
    <source>
        <strain evidence="2 3">DSM 14858</strain>
    </source>
</reference>
<name>A0A1H7MAY4_9RHOB</name>